<dbReference type="InterPro" id="IPR000182">
    <property type="entry name" value="GNAT_dom"/>
</dbReference>
<dbReference type="PANTHER" id="PTHR43792">
    <property type="entry name" value="GNAT FAMILY, PUTATIVE (AFU_ORTHOLOGUE AFUA_3G00765)-RELATED-RELATED"/>
    <property type="match status" value="1"/>
</dbReference>
<proteinExistence type="predicted"/>
<name>A0A823IYT0_LISMN</name>
<dbReference type="Pfam" id="PF13302">
    <property type="entry name" value="Acetyltransf_3"/>
    <property type="match status" value="1"/>
</dbReference>
<dbReference type="PROSITE" id="PS51186">
    <property type="entry name" value="GNAT"/>
    <property type="match status" value="1"/>
</dbReference>
<evidence type="ECO:0000313" key="3">
    <source>
        <dbReference type="Proteomes" id="UP000524387"/>
    </source>
</evidence>
<keyword evidence="2" id="KW-0808">Transferase</keyword>
<dbReference type="GO" id="GO:0016747">
    <property type="term" value="F:acyltransferase activity, transferring groups other than amino-acyl groups"/>
    <property type="evidence" value="ECO:0007669"/>
    <property type="project" value="InterPro"/>
</dbReference>
<protein>
    <submittedName>
        <fullName evidence="2">N-acetyltransferase</fullName>
    </submittedName>
</protein>
<dbReference type="PANTHER" id="PTHR43792:SF1">
    <property type="entry name" value="N-ACETYLTRANSFERASE DOMAIN-CONTAINING PROTEIN"/>
    <property type="match status" value="1"/>
</dbReference>
<evidence type="ECO:0000259" key="1">
    <source>
        <dbReference type="PROSITE" id="PS51186"/>
    </source>
</evidence>
<dbReference type="InterPro" id="IPR016181">
    <property type="entry name" value="Acyl_CoA_acyltransferase"/>
</dbReference>
<dbReference type="SUPFAM" id="SSF55729">
    <property type="entry name" value="Acyl-CoA N-acyltransferases (Nat)"/>
    <property type="match status" value="1"/>
</dbReference>
<reference evidence="2 3" key="1">
    <citation type="submission" date="2019-04" db="EMBL/GenBank/DDBJ databases">
        <authorList>
            <consortium name="GenomeTrakr network: Whole genome sequencing for foodborne pathogen traceback"/>
        </authorList>
    </citation>
    <scope>NUCLEOTIDE SEQUENCE [LARGE SCALE GENOMIC DNA]</scope>
    <source>
        <strain evidence="2 3">CFSAN072502</strain>
    </source>
</reference>
<feature type="domain" description="N-acetyltransferase" evidence="1">
    <location>
        <begin position="50"/>
        <end position="201"/>
    </location>
</feature>
<dbReference type="EMBL" id="AABEKN010000005">
    <property type="protein sequence ID" value="EAG9354501.1"/>
    <property type="molecule type" value="Genomic_DNA"/>
</dbReference>
<dbReference type="Gene3D" id="3.40.630.30">
    <property type="match status" value="1"/>
</dbReference>
<sequence length="201" mass="22928">MGNLNTKKEHKNIEKRMSLSMSTNIFIQLPDSISTERTVLRKTSIADATTLFDIWSDDEVAQFMNIEKFSTILQAEEMIQAIENEPNACRYTIFTKDDSLHAIGSLGINDINKTHQTIEIGYELAKSHWRKGFMFEILTTFLTAVKPYLPYKMITAKVLPENTASTKLLKKLGFELITTGQELDLHSGKICEISNYQMLLK</sequence>
<gene>
    <name evidence="2" type="ORF">CW895_11920</name>
</gene>
<evidence type="ECO:0000313" key="2">
    <source>
        <dbReference type="EMBL" id="EAG9354501.1"/>
    </source>
</evidence>
<dbReference type="Proteomes" id="UP000524387">
    <property type="component" value="Unassembled WGS sequence"/>
</dbReference>
<dbReference type="InterPro" id="IPR051531">
    <property type="entry name" value="N-acetyltransferase"/>
</dbReference>
<dbReference type="AlphaFoldDB" id="A0A823IYT0"/>
<accession>A0A823IYT0</accession>
<organism evidence="2 3">
    <name type="scientific">Listeria monocytogenes</name>
    <dbReference type="NCBI Taxonomy" id="1639"/>
    <lineage>
        <taxon>Bacteria</taxon>
        <taxon>Bacillati</taxon>
        <taxon>Bacillota</taxon>
        <taxon>Bacilli</taxon>
        <taxon>Bacillales</taxon>
        <taxon>Listeriaceae</taxon>
        <taxon>Listeria</taxon>
    </lineage>
</organism>
<comment type="caution">
    <text evidence="2">The sequence shown here is derived from an EMBL/GenBank/DDBJ whole genome shotgun (WGS) entry which is preliminary data.</text>
</comment>